<keyword evidence="1" id="KW-0472">Membrane</keyword>
<reference evidence="3" key="2">
    <citation type="submission" date="2021-04" db="EMBL/GenBank/DDBJ databases">
        <title>Taxonomy of Flavobacteriaceae bacterium ZY171143.</title>
        <authorList>
            <person name="Li F."/>
        </authorList>
    </citation>
    <scope>NUCLEOTIDE SEQUENCE [LARGE SCALE GENOMIC DNA]</scope>
    <source>
        <strain evidence="3">ZY171143</strain>
    </source>
</reference>
<dbReference type="Pfam" id="PF14079">
    <property type="entry name" value="DUF4260"/>
    <property type="match status" value="1"/>
</dbReference>
<dbReference type="RefSeq" id="WP_230476985.1">
    <property type="nucleotide sequence ID" value="NZ_CP072842.1"/>
</dbReference>
<dbReference type="InterPro" id="IPR025356">
    <property type="entry name" value="DUF4260"/>
</dbReference>
<feature type="transmembrane region" description="Helical" evidence="1">
    <location>
        <begin position="7"/>
        <end position="23"/>
    </location>
</feature>
<name>A0ABX7XEQ2_9FLAO</name>
<gene>
    <name evidence="2" type="ORF">J9309_03125</name>
</gene>
<evidence type="ECO:0000313" key="3">
    <source>
        <dbReference type="Proteomes" id="UP000672011"/>
    </source>
</evidence>
<sequence>MKNILKLEQLTLFIVIFSIYTHLNFSWVWFAVLFFTPDLAAIGYFFGNKIGAICYNIAHNYIISILTCAIGYFYNLDTVLMVGLIITSHIAFDRILGYGLKKYDGFKFTHLGNI</sequence>
<accession>A0ABX7XEQ2</accession>
<keyword evidence="3" id="KW-1185">Reference proteome</keyword>
<keyword evidence="1" id="KW-0812">Transmembrane</keyword>
<evidence type="ECO:0000256" key="1">
    <source>
        <dbReference type="SAM" id="Phobius"/>
    </source>
</evidence>
<proteinExistence type="predicted"/>
<organism evidence="2 3">
    <name type="scientific">Faecalibacter bovis</name>
    <dbReference type="NCBI Taxonomy" id="2898187"/>
    <lineage>
        <taxon>Bacteria</taxon>
        <taxon>Pseudomonadati</taxon>
        <taxon>Bacteroidota</taxon>
        <taxon>Flavobacteriia</taxon>
        <taxon>Flavobacteriales</taxon>
        <taxon>Weeksellaceae</taxon>
        <taxon>Faecalibacter</taxon>
    </lineage>
</organism>
<evidence type="ECO:0000313" key="2">
    <source>
        <dbReference type="EMBL" id="QTV06341.1"/>
    </source>
</evidence>
<feature type="transmembrane region" description="Helical" evidence="1">
    <location>
        <begin position="80"/>
        <end position="100"/>
    </location>
</feature>
<dbReference type="EMBL" id="CP072842">
    <property type="protein sequence ID" value="QTV06341.1"/>
    <property type="molecule type" value="Genomic_DNA"/>
</dbReference>
<protein>
    <submittedName>
        <fullName evidence="2">DUF4260 domain-containing protein</fullName>
    </submittedName>
</protein>
<keyword evidence="1" id="KW-1133">Transmembrane helix</keyword>
<reference evidence="2 3" key="1">
    <citation type="journal article" date="2021" name="Int. J. Syst. Evol. Microbiol.">
        <title>Faecalibacter bovis sp. nov., isolated from cow faeces.</title>
        <authorList>
            <person name="Li F."/>
            <person name="Zhao W."/>
            <person name="Hong Q."/>
            <person name="Shao Q."/>
            <person name="Song J."/>
            <person name="Yang S."/>
        </authorList>
    </citation>
    <scope>NUCLEOTIDE SEQUENCE [LARGE SCALE GENOMIC DNA]</scope>
    <source>
        <strain evidence="2 3">ZY171143</strain>
    </source>
</reference>
<dbReference type="Proteomes" id="UP000672011">
    <property type="component" value="Chromosome"/>
</dbReference>